<evidence type="ECO:0000313" key="2">
    <source>
        <dbReference type="EMBL" id="KAH7519202.1"/>
    </source>
</evidence>
<gene>
    <name evidence="2" type="ORF">FEM48_Zijuj08G0010700</name>
</gene>
<dbReference type="GO" id="GO:0005975">
    <property type="term" value="P:carbohydrate metabolic process"/>
    <property type="evidence" value="ECO:0007669"/>
    <property type="project" value="InterPro"/>
</dbReference>
<reference evidence="2" key="1">
    <citation type="journal article" date="2021" name="Front. Plant Sci.">
        <title>Chromosome-Scale Genome Assembly for Chinese Sour Jujube and Insights Into Its Genome Evolution and Domestication Signature.</title>
        <authorList>
            <person name="Shen L.-Y."/>
            <person name="Luo H."/>
            <person name="Wang X.-L."/>
            <person name="Wang X.-M."/>
            <person name="Qiu X.-J."/>
            <person name="Liu H."/>
            <person name="Zhou S.-S."/>
            <person name="Jia K.-H."/>
            <person name="Nie S."/>
            <person name="Bao Y.-T."/>
            <person name="Zhang R.-G."/>
            <person name="Yun Q.-Z."/>
            <person name="Chai Y.-H."/>
            <person name="Lu J.-Y."/>
            <person name="Li Y."/>
            <person name="Zhao S.-W."/>
            <person name="Mao J.-F."/>
            <person name="Jia S.-G."/>
            <person name="Mao Y.-M."/>
        </authorList>
    </citation>
    <scope>NUCLEOTIDE SEQUENCE</scope>
    <source>
        <strain evidence="2">AT0</strain>
        <tissue evidence="2">Leaf</tissue>
    </source>
</reference>
<evidence type="ECO:0000313" key="3">
    <source>
        <dbReference type="Proteomes" id="UP000813462"/>
    </source>
</evidence>
<sequence length="260" mass="29547">MAVGLNTQVPWVMRKQGDAPHSLFQVDLHCQYWQIKDWTGCNFGRAAGGPFITTSYDYDAPIDKYAFLANYYQEHAVNVPFRNRQYGLPPWSISILPACHNESFNTARERKSLSATIIINGEYSFMLKPSVKYEPCCWSLEHCEDECAYFNSVDIREEEEFLKNGLLIVLNVSSAGHALQVFINGQLSEYWCAFRSKECWSYWTCDIGGPKCGNVGSFSMEMVRQDGVEGEISNLYSFKGSSSIKWAKGSSMPIKHRLTC</sequence>
<name>A0A978UW36_ZIZJJ</name>
<dbReference type="PANTHER" id="PTHR23421">
    <property type="entry name" value="BETA-GALACTOSIDASE RELATED"/>
    <property type="match status" value="1"/>
</dbReference>
<dbReference type="Pfam" id="PF17834">
    <property type="entry name" value="GHD"/>
    <property type="match status" value="1"/>
</dbReference>
<protein>
    <recommendedName>
        <fullName evidence="1">Beta-galactosidase beta-sandwich domain-containing protein</fullName>
    </recommendedName>
</protein>
<comment type="caution">
    <text evidence="2">The sequence shown here is derived from an EMBL/GenBank/DDBJ whole genome shotgun (WGS) entry which is preliminary data.</text>
</comment>
<dbReference type="GO" id="GO:0004553">
    <property type="term" value="F:hydrolase activity, hydrolyzing O-glycosyl compounds"/>
    <property type="evidence" value="ECO:0007669"/>
    <property type="project" value="InterPro"/>
</dbReference>
<proteinExistence type="predicted"/>
<dbReference type="InterPro" id="IPR041392">
    <property type="entry name" value="GHD"/>
</dbReference>
<accession>A0A978UW36</accession>
<dbReference type="AlphaFoldDB" id="A0A978UW36"/>
<organism evidence="2 3">
    <name type="scientific">Ziziphus jujuba var. spinosa</name>
    <dbReference type="NCBI Taxonomy" id="714518"/>
    <lineage>
        <taxon>Eukaryota</taxon>
        <taxon>Viridiplantae</taxon>
        <taxon>Streptophyta</taxon>
        <taxon>Embryophyta</taxon>
        <taxon>Tracheophyta</taxon>
        <taxon>Spermatophyta</taxon>
        <taxon>Magnoliopsida</taxon>
        <taxon>eudicotyledons</taxon>
        <taxon>Gunneridae</taxon>
        <taxon>Pentapetalae</taxon>
        <taxon>rosids</taxon>
        <taxon>fabids</taxon>
        <taxon>Rosales</taxon>
        <taxon>Rhamnaceae</taxon>
        <taxon>Paliureae</taxon>
        <taxon>Ziziphus</taxon>
    </lineage>
</organism>
<feature type="domain" description="Beta-galactosidase beta-sandwich" evidence="1">
    <location>
        <begin position="63"/>
        <end position="108"/>
    </location>
</feature>
<dbReference type="InterPro" id="IPR001944">
    <property type="entry name" value="Glycoside_Hdrlase_35"/>
</dbReference>
<evidence type="ECO:0000259" key="1">
    <source>
        <dbReference type="Pfam" id="PF17834"/>
    </source>
</evidence>
<dbReference type="EMBL" id="JAEACU010000008">
    <property type="protein sequence ID" value="KAH7519202.1"/>
    <property type="molecule type" value="Genomic_DNA"/>
</dbReference>
<dbReference type="Proteomes" id="UP000813462">
    <property type="component" value="Unassembled WGS sequence"/>
</dbReference>